<reference evidence="9" key="1">
    <citation type="journal article" date="2018" name="PLoS Negl. Trop. Dis.">
        <title>Sialome diversity of ticks revealed by RNAseq of single tick salivary glands.</title>
        <authorList>
            <person name="Perner J."/>
            <person name="Kropackova S."/>
            <person name="Kopacek P."/>
            <person name="Ribeiro J.M."/>
        </authorList>
    </citation>
    <scope>NUCLEOTIDE SEQUENCE</scope>
    <source>
        <strain evidence="9">Siblings of single egg batch collected in Ceske Budejovice</strain>
        <tissue evidence="9">Salivary glands</tissue>
    </source>
</reference>
<evidence type="ECO:0000256" key="8">
    <source>
        <dbReference type="SAM" id="MobiDB-lite"/>
    </source>
</evidence>
<dbReference type="PANTHER" id="PTHR13257">
    <property type="entry name" value="NUCLEOPORIN NUP84-RELATED"/>
    <property type="match status" value="1"/>
</dbReference>
<dbReference type="AlphaFoldDB" id="A0A147BD59"/>
<feature type="region of interest" description="Disordered" evidence="8">
    <location>
        <begin position="622"/>
        <end position="652"/>
    </location>
</feature>
<dbReference type="Pfam" id="PF10168">
    <property type="entry name" value="Nup88"/>
    <property type="match status" value="1"/>
</dbReference>
<keyword evidence="4" id="KW-0653">Protein transport</keyword>
<keyword evidence="7" id="KW-0539">Nucleus</keyword>
<dbReference type="InterPro" id="IPR037700">
    <property type="entry name" value="NUP88/NUP82"/>
</dbReference>
<sequence length="682" mass="75601">MAAMWKWCEAGSSFLSKLASNGEKYQSSVHMRNLIAVYDDVLVAWSQKEQRLLAVNIKNSPNVDRDDCQVLLLTNPPVFEVDNVLVNKSHHLLLSGPRGVTVVALPKTPAAFIKEKALCRSWSLGEHFFLCNKSVLVSHVAWHPDSEADCHALVLTSDSNLRLYSITEPQAPQFILPVGASHGASSTISSSLGDVAVGFDFGHATAGKSPARQVFVLMGSGDVYLTHVSPRDDNSTVHLRKVLGPLTMQPQSDDNYGVDGYSLVCLRAAVPVLAIATTSGTLYHCLALDEPRNDTFSQSFEQDQKEVSLYVFEKVKLELSLAPVGAEDDSYSCPIRLFKDPTTPLRYICSHGSGIHAVALPFIDHLQEFAEDEESRQLPSHLHADPCIVENLVCTRALPSSSPATPVGVAVVPWYPGPILVVLTNAWKLLTISLVQGYQSYLPQLLSGNPLATRQSQRVRGQEGPPGLDRHVRQLLGGRPVPQLAQAASDCSPQQCLELLFAATQKFREEWLQRLEACQLLIGRRIKSAQEQKELQLEKLRYQLQEVACLEDRDEALRKKYEAVYITQQKIVKRVENVLHQLHRQVPVLSAAEQSMQTELKGIQEQLRDMSSSLEQAQLKLRYQEQSSTGQDDDSAGRTAVSPSPSLSNTQVEHIRDALTQEGELIKELVQKVTWMKKELSM</sequence>
<evidence type="ECO:0000256" key="7">
    <source>
        <dbReference type="ARBA" id="ARBA00023242"/>
    </source>
</evidence>
<evidence type="ECO:0000256" key="2">
    <source>
        <dbReference type="ARBA" id="ARBA00022448"/>
    </source>
</evidence>
<dbReference type="GO" id="GO:0006606">
    <property type="term" value="P:protein import into nucleus"/>
    <property type="evidence" value="ECO:0007669"/>
    <property type="project" value="TreeGrafter"/>
</dbReference>
<protein>
    <submittedName>
        <fullName evidence="9">Putative nuclear pore complex protein nup88</fullName>
    </submittedName>
</protein>
<accession>A0A147BD59</accession>
<evidence type="ECO:0000256" key="1">
    <source>
        <dbReference type="ARBA" id="ARBA00004567"/>
    </source>
</evidence>
<feature type="compositionally biased region" description="Polar residues" evidence="8">
    <location>
        <begin position="641"/>
        <end position="652"/>
    </location>
</feature>
<proteinExistence type="predicted"/>
<evidence type="ECO:0000256" key="5">
    <source>
        <dbReference type="ARBA" id="ARBA00023010"/>
    </source>
</evidence>
<keyword evidence="2" id="KW-0813">Transport</keyword>
<dbReference type="GO" id="GO:0005643">
    <property type="term" value="C:nuclear pore"/>
    <property type="evidence" value="ECO:0007669"/>
    <property type="project" value="UniProtKB-SubCell"/>
</dbReference>
<comment type="subcellular location">
    <subcellularLocation>
        <location evidence="1">Nucleus</location>
        <location evidence="1">Nuclear pore complex</location>
    </subcellularLocation>
</comment>
<dbReference type="GO" id="GO:0006406">
    <property type="term" value="P:mRNA export from nucleus"/>
    <property type="evidence" value="ECO:0007669"/>
    <property type="project" value="TreeGrafter"/>
</dbReference>
<evidence type="ECO:0000313" key="9">
    <source>
        <dbReference type="EMBL" id="JAR88689.1"/>
    </source>
</evidence>
<keyword evidence="3" id="KW-0509">mRNA transport</keyword>
<keyword evidence="5" id="KW-0811">Translocation</keyword>
<evidence type="ECO:0000256" key="6">
    <source>
        <dbReference type="ARBA" id="ARBA00023132"/>
    </source>
</evidence>
<keyword evidence="6" id="KW-0906">Nuclear pore complex</keyword>
<evidence type="ECO:0000256" key="4">
    <source>
        <dbReference type="ARBA" id="ARBA00022927"/>
    </source>
</evidence>
<evidence type="ECO:0000256" key="3">
    <source>
        <dbReference type="ARBA" id="ARBA00022816"/>
    </source>
</evidence>
<organism evidence="9">
    <name type="scientific">Ixodes ricinus</name>
    <name type="common">Common tick</name>
    <name type="synonym">Acarus ricinus</name>
    <dbReference type="NCBI Taxonomy" id="34613"/>
    <lineage>
        <taxon>Eukaryota</taxon>
        <taxon>Metazoa</taxon>
        <taxon>Ecdysozoa</taxon>
        <taxon>Arthropoda</taxon>
        <taxon>Chelicerata</taxon>
        <taxon>Arachnida</taxon>
        <taxon>Acari</taxon>
        <taxon>Parasitiformes</taxon>
        <taxon>Ixodida</taxon>
        <taxon>Ixodoidea</taxon>
        <taxon>Ixodidae</taxon>
        <taxon>Ixodinae</taxon>
        <taxon>Ixodes</taxon>
    </lineage>
</organism>
<name>A0A147BD59_IXORI</name>
<dbReference type="GO" id="GO:0000055">
    <property type="term" value="P:ribosomal large subunit export from nucleus"/>
    <property type="evidence" value="ECO:0007669"/>
    <property type="project" value="InterPro"/>
</dbReference>
<dbReference type="InterPro" id="IPR019321">
    <property type="entry name" value="Nucleoporin_Nup88"/>
</dbReference>
<dbReference type="GO" id="GO:0000056">
    <property type="term" value="P:ribosomal small subunit export from nucleus"/>
    <property type="evidence" value="ECO:0007669"/>
    <property type="project" value="InterPro"/>
</dbReference>
<dbReference type="EMBL" id="GEGO01006715">
    <property type="protein sequence ID" value="JAR88689.1"/>
    <property type="molecule type" value="Transcribed_RNA"/>
</dbReference>
<dbReference type="GO" id="GO:0017056">
    <property type="term" value="F:structural constituent of nuclear pore"/>
    <property type="evidence" value="ECO:0007669"/>
    <property type="project" value="InterPro"/>
</dbReference>
<dbReference type="PANTHER" id="PTHR13257:SF0">
    <property type="entry name" value="NUCLEAR PORE COMPLEX PROTEIN NUP88"/>
    <property type="match status" value="1"/>
</dbReference>